<sequence>MDLKRSTALEVKLLALNDGDAIRERTVRLSADGPLTIGRASSNRGVTASSDNTKIENKVISKEHALIRTDSAGENVFLKDLKSMHGTKVDGLEVPRGGEVRVVSGAELQFGVSVVRGSETYKPAMYQMNYQFWDSRTRSPSPYEYEPAMDDKVEFKRGYTDGVSSYSDDEDDACAIVHDTYENLIDGGDDNGADNDEPSSLFGEISENSEEDSYSEGEPEAEVDYPEESEEDDDSDSDSGESTQYEPGMPRSTTPPGGPVETDFENEIVVIKAPEILKRFQNSISDLVDQPPTVPEVLERSPDHKHDEPIENAEYPHDESVVQSTAEAAQVTWSDIPTVRPEQENFVEAHQKVDDLIADALAEVKKARESTSLEPNRPRPQKRTADQAELDSMDTPNENDVKTTKDTKEDGTKVHSWPAERPRKRTTGQFLRSFARDTTIFAAGSLAMLVGLANLPNSLAP</sequence>
<comment type="caution">
    <text evidence="3">The sequence shown here is derived from an EMBL/GenBank/DDBJ whole genome shotgun (WGS) entry which is preliminary data.</text>
</comment>
<evidence type="ECO:0000313" key="3">
    <source>
        <dbReference type="EMBL" id="KAK8233548.1"/>
    </source>
</evidence>
<feature type="compositionally biased region" description="Basic and acidic residues" evidence="1">
    <location>
        <begin position="399"/>
        <end position="421"/>
    </location>
</feature>
<feature type="compositionally biased region" description="Acidic residues" evidence="1">
    <location>
        <begin position="207"/>
        <end position="239"/>
    </location>
</feature>
<keyword evidence="4" id="KW-1185">Reference proteome</keyword>
<proteinExistence type="predicted"/>
<feature type="region of interest" description="Disordered" evidence="1">
    <location>
        <begin position="185"/>
        <end position="266"/>
    </location>
</feature>
<dbReference type="SMART" id="SM00240">
    <property type="entry name" value="FHA"/>
    <property type="match status" value="1"/>
</dbReference>
<reference evidence="3 4" key="1">
    <citation type="submission" date="2024-04" db="EMBL/GenBank/DDBJ databases">
        <title>Phyllosticta paracitricarpa is synonymous to the EU quarantine fungus P. citricarpa based on phylogenomic analyses.</title>
        <authorList>
            <consortium name="Lawrence Berkeley National Laboratory"/>
            <person name="Van Ingen-Buijs V.A."/>
            <person name="Van Westerhoven A.C."/>
            <person name="Haridas S."/>
            <person name="Skiadas P."/>
            <person name="Martin F."/>
            <person name="Groenewald J.Z."/>
            <person name="Crous P.W."/>
            <person name="Seidl M.F."/>
        </authorList>
    </citation>
    <scope>NUCLEOTIDE SEQUENCE [LARGE SCALE GENOMIC DNA]</scope>
    <source>
        <strain evidence="3 4">CBS 123374</strain>
    </source>
</reference>
<gene>
    <name evidence="3" type="ORF">HDK90DRAFT_511373</name>
</gene>
<dbReference type="CDD" id="cd00060">
    <property type="entry name" value="FHA"/>
    <property type="match status" value="1"/>
</dbReference>
<feature type="domain" description="FHA" evidence="2">
    <location>
        <begin position="35"/>
        <end position="94"/>
    </location>
</feature>
<dbReference type="PROSITE" id="PS50006">
    <property type="entry name" value="FHA_DOMAIN"/>
    <property type="match status" value="1"/>
</dbReference>
<dbReference type="InterPro" id="IPR000253">
    <property type="entry name" value="FHA_dom"/>
</dbReference>
<feature type="compositionally biased region" description="Acidic residues" evidence="1">
    <location>
        <begin position="187"/>
        <end position="197"/>
    </location>
</feature>
<dbReference type="Pfam" id="PF00498">
    <property type="entry name" value="FHA"/>
    <property type="match status" value="1"/>
</dbReference>
<name>A0ABR1YM20_9PEZI</name>
<dbReference type="SUPFAM" id="SSF49879">
    <property type="entry name" value="SMAD/FHA domain"/>
    <property type="match status" value="1"/>
</dbReference>
<dbReference type="Gene3D" id="2.60.200.20">
    <property type="match status" value="1"/>
</dbReference>
<dbReference type="EMBL" id="JBBWRZ010000006">
    <property type="protein sequence ID" value="KAK8233548.1"/>
    <property type="molecule type" value="Genomic_DNA"/>
</dbReference>
<dbReference type="InterPro" id="IPR008984">
    <property type="entry name" value="SMAD_FHA_dom_sf"/>
</dbReference>
<feature type="region of interest" description="Disordered" evidence="1">
    <location>
        <begin position="366"/>
        <end position="424"/>
    </location>
</feature>
<feature type="compositionally biased region" description="Basic and acidic residues" evidence="1">
    <location>
        <begin position="297"/>
        <end position="320"/>
    </location>
</feature>
<evidence type="ECO:0000259" key="2">
    <source>
        <dbReference type="PROSITE" id="PS50006"/>
    </source>
</evidence>
<dbReference type="Proteomes" id="UP001492380">
    <property type="component" value="Unassembled WGS sequence"/>
</dbReference>
<protein>
    <recommendedName>
        <fullName evidence="2">FHA domain-containing protein</fullName>
    </recommendedName>
</protein>
<evidence type="ECO:0000256" key="1">
    <source>
        <dbReference type="SAM" id="MobiDB-lite"/>
    </source>
</evidence>
<organism evidence="3 4">
    <name type="scientific">Phyllosticta capitalensis</name>
    <dbReference type="NCBI Taxonomy" id="121624"/>
    <lineage>
        <taxon>Eukaryota</taxon>
        <taxon>Fungi</taxon>
        <taxon>Dikarya</taxon>
        <taxon>Ascomycota</taxon>
        <taxon>Pezizomycotina</taxon>
        <taxon>Dothideomycetes</taxon>
        <taxon>Dothideomycetes incertae sedis</taxon>
        <taxon>Botryosphaeriales</taxon>
        <taxon>Phyllostictaceae</taxon>
        <taxon>Phyllosticta</taxon>
    </lineage>
</organism>
<accession>A0ABR1YM20</accession>
<evidence type="ECO:0000313" key="4">
    <source>
        <dbReference type="Proteomes" id="UP001492380"/>
    </source>
</evidence>
<feature type="region of interest" description="Disordered" evidence="1">
    <location>
        <begin position="287"/>
        <end position="328"/>
    </location>
</feature>